<dbReference type="Proteomes" id="UP001596435">
    <property type="component" value="Unassembled WGS sequence"/>
</dbReference>
<dbReference type="Pfam" id="PF17929">
    <property type="entry name" value="TetR_C_34"/>
    <property type="match status" value="1"/>
</dbReference>
<feature type="domain" description="HTH tetR-type" evidence="3">
    <location>
        <begin position="14"/>
        <end position="74"/>
    </location>
</feature>
<comment type="caution">
    <text evidence="4">The sequence shown here is derived from an EMBL/GenBank/DDBJ whole genome shotgun (WGS) entry which is preliminary data.</text>
</comment>
<gene>
    <name evidence="4" type="ORF">ACFQMG_03720</name>
</gene>
<proteinExistence type="predicted"/>
<evidence type="ECO:0000259" key="3">
    <source>
        <dbReference type="PROSITE" id="PS50977"/>
    </source>
</evidence>
<sequence length="224" mass="24056">MASFQRARSEEQRELRRRSILGVTAAMLDEMPVGAVTLNELSRRVGLAKSNVLRYFESREAILLELLDWAWKQWTAELPVALAAAVDAAAAPGERAERFAAAVTGSLVGHRVLCDLFSAQAGVLEHNVSPEVAARYKRAALANLDDLAALARVHLPELGAQAPQLAASVIMVIGAVWTHARPSPAMLAAYAADPELAVWRLDFATALREVLATLTAGTLARTSP</sequence>
<evidence type="ECO:0000256" key="1">
    <source>
        <dbReference type="ARBA" id="ARBA00023125"/>
    </source>
</evidence>
<dbReference type="InterPro" id="IPR009057">
    <property type="entry name" value="Homeodomain-like_sf"/>
</dbReference>
<accession>A0ABW2FN16</accession>
<name>A0ABW2FN16_9ACTN</name>
<keyword evidence="1 2" id="KW-0238">DNA-binding</keyword>
<dbReference type="SUPFAM" id="SSF46689">
    <property type="entry name" value="Homeodomain-like"/>
    <property type="match status" value="1"/>
</dbReference>
<dbReference type="Gene3D" id="1.10.357.10">
    <property type="entry name" value="Tetracycline Repressor, domain 2"/>
    <property type="match status" value="1"/>
</dbReference>
<dbReference type="Pfam" id="PF00440">
    <property type="entry name" value="TetR_N"/>
    <property type="match status" value="1"/>
</dbReference>
<keyword evidence="5" id="KW-1185">Reference proteome</keyword>
<dbReference type="RefSeq" id="WP_380230423.1">
    <property type="nucleotide sequence ID" value="NZ_JBHSVH010000002.1"/>
</dbReference>
<evidence type="ECO:0000313" key="5">
    <source>
        <dbReference type="Proteomes" id="UP001596435"/>
    </source>
</evidence>
<feature type="DNA-binding region" description="H-T-H motif" evidence="2">
    <location>
        <begin position="37"/>
        <end position="56"/>
    </location>
</feature>
<evidence type="ECO:0000313" key="4">
    <source>
        <dbReference type="EMBL" id="MFC7178671.1"/>
    </source>
</evidence>
<dbReference type="EMBL" id="JBHTAJ010000005">
    <property type="protein sequence ID" value="MFC7178671.1"/>
    <property type="molecule type" value="Genomic_DNA"/>
</dbReference>
<dbReference type="InterPro" id="IPR001647">
    <property type="entry name" value="HTH_TetR"/>
</dbReference>
<organism evidence="4 5">
    <name type="scientific">Kitasatospora paranensis</name>
    <dbReference type="NCBI Taxonomy" id="258053"/>
    <lineage>
        <taxon>Bacteria</taxon>
        <taxon>Bacillati</taxon>
        <taxon>Actinomycetota</taxon>
        <taxon>Actinomycetes</taxon>
        <taxon>Kitasatosporales</taxon>
        <taxon>Streptomycetaceae</taxon>
        <taxon>Kitasatospora</taxon>
    </lineage>
</organism>
<dbReference type="InterPro" id="IPR041483">
    <property type="entry name" value="TetR_C_34"/>
</dbReference>
<dbReference type="PROSITE" id="PS50977">
    <property type="entry name" value="HTH_TETR_2"/>
    <property type="match status" value="1"/>
</dbReference>
<evidence type="ECO:0000256" key="2">
    <source>
        <dbReference type="PROSITE-ProRule" id="PRU00335"/>
    </source>
</evidence>
<reference evidence="5" key="1">
    <citation type="journal article" date="2019" name="Int. J. Syst. Evol. Microbiol.">
        <title>The Global Catalogue of Microorganisms (GCM) 10K type strain sequencing project: providing services to taxonomists for standard genome sequencing and annotation.</title>
        <authorList>
            <consortium name="The Broad Institute Genomics Platform"/>
            <consortium name="The Broad Institute Genome Sequencing Center for Infectious Disease"/>
            <person name="Wu L."/>
            <person name="Ma J."/>
        </authorList>
    </citation>
    <scope>NUCLEOTIDE SEQUENCE [LARGE SCALE GENOMIC DNA]</scope>
    <source>
        <strain evidence="5">CGMCC 1.12859</strain>
    </source>
</reference>
<protein>
    <submittedName>
        <fullName evidence="4">TetR family transcriptional regulator</fullName>
    </submittedName>
</protein>